<keyword evidence="1" id="KW-0732">Signal</keyword>
<keyword evidence="3" id="KW-0449">Lipoprotein</keyword>
<evidence type="ECO:0000256" key="1">
    <source>
        <dbReference type="ARBA" id="ARBA00022729"/>
    </source>
</evidence>
<dbReference type="GO" id="GO:0120010">
    <property type="term" value="P:intermembrane phospholipid transfer"/>
    <property type="evidence" value="ECO:0007669"/>
    <property type="project" value="TreeGrafter"/>
</dbReference>
<feature type="compositionally biased region" description="Acidic residues" evidence="2">
    <location>
        <begin position="235"/>
        <end position="251"/>
    </location>
</feature>
<evidence type="ECO:0000313" key="3">
    <source>
        <dbReference type="EMBL" id="CUS56454.1"/>
    </source>
</evidence>
<accession>A0A160U1C5</accession>
<dbReference type="PANTHER" id="PTHR30035">
    <property type="entry name" value="LIPOPROTEIN VACJ-RELATED"/>
    <property type="match status" value="1"/>
</dbReference>
<dbReference type="InterPro" id="IPR007428">
    <property type="entry name" value="MlaA"/>
</dbReference>
<gene>
    <name evidence="3" type="ORF">MGWOODY_Hyp979</name>
</gene>
<dbReference type="Pfam" id="PF04333">
    <property type="entry name" value="MlaA"/>
    <property type="match status" value="1"/>
</dbReference>
<sequence>MTQRLFAAVLAMGLGACASTQNLESGTVPDPYEGFNRQMFAFNSGVDKYALGPAADVYETVTPEYGRDRLSDFLHNLKSPVIFVNDVLQGESDRASETFARFFLNSTLGIAGLWDVAEYTGIEKHNEDFGQTLAVWGVDSGPFLILPLMGPTTPRDLFGSGVDRALDPLVWTEFDNNPDLDDHIEMGRGILGGLNARVALDDALEQLNAQPEPYIALRRLYSSQRQAEIRNGRIDEEDAYEDLPDFDEFEE</sequence>
<dbReference type="PROSITE" id="PS51257">
    <property type="entry name" value="PROKAR_LIPOPROTEIN"/>
    <property type="match status" value="1"/>
</dbReference>
<name>A0A160U1C5_9ZZZZ</name>
<reference evidence="3" key="1">
    <citation type="submission" date="2015-10" db="EMBL/GenBank/DDBJ databases">
        <authorList>
            <person name="Gilbert D.G."/>
        </authorList>
    </citation>
    <scope>NUCLEOTIDE SEQUENCE</scope>
</reference>
<dbReference type="AlphaFoldDB" id="A0A160U1C5"/>
<feature type="region of interest" description="Disordered" evidence="2">
    <location>
        <begin position="232"/>
        <end position="251"/>
    </location>
</feature>
<evidence type="ECO:0000256" key="2">
    <source>
        <dbReference type="SAM" id="MobiDB-lite"/>
    </source>
</evidence>
<protein>
    <submittedName>
        <fullName evidence="3">Surface lipoprotein</fullName>
    </submittedName>
</protein>
<dbReference type="EMBL" id="CZQD01000025">
    <property type="protein sequence ID" value="CUS56454.1"/>
    <property type="molecule type" value="Genomic_DNA"/>
</dbReference>
<organism evidence="3">
    <name type="scientific">hydrothermal vent metagenome</name>
    <dbReference type="NCBI Taxonomy" id="652676"/>
    <lineage>
        <taxon>unclassified sequences</taxon>
        <taxon>metagenomes</taxon>
        <taxon>ecological metagenomes</taxon>
    </lineage>
</organism>
<dbReference type="PANTHER" id="PTHR30035:SF3">
    <property type="entry name" value="INTERMEMBRANE PHOSPHOLIPID TRANSPORT SYSTEM LIPOPROTEIN MLAA"/>
    <property type="match status" value="1"/>
</dbReference>
<dbReference type="GO" id="GO:0016020">
    <property type="term" value="C:membrane"/>
    <property type="evidence" value="ECO:0007669"/>
    <property type="project" value="InterPro"/>
</dbReference>
<proteinExistence type="predicted"/>
<dbReference type="PRINTS" id="PR01805">
    <property type="entry name" value="VACJLIPOPROT"/>
</dbReference>